<accession>A0AAU2HAZ8</accession>
<evidence type="ECO:0000313" key="2">
    <source>
        <dbReference type="EMBL" id="WTU44677.1"/>
    </source>
</evidence>
<name>A0AAU2HAZ8_9ACTN</name>
<sequence length="212" mass="21985">MRLGPLTGLVAVVLIAVAFGMGGDTPDVGDSGPQVKLFFQEHDTQQAVSVYLLVLAGVFLVFFAGSLRHHLAESDRHGWLPQVAFAGGILSAGGFWVASGVTLALIDASDEQRVGGPALQAMNAIGNDLFIPFVGGIGLMVLAAGLGTAHSGTPLPRWLGWAGIVLGVLVFIPWVGFFAFLASGLWIIVASVLLARRPNVPDTASTPNVSTS</sequence>
<keyword evidence="1" id="KW-0472">Membrane</keyword>
<reference evidence="2" key="1">
    <citation type="submission" date="2022-10" db="EMBL/GenBank/DDBJ databases">
        <title>The complete genomes of actinobacterial strains from the NBC collection.</title>
        <authorList>
            <person name="Joergensen T.S."/>
            <person name="Alvarez Arevalo M."/>
            <person name="Sterndorff E.B."/>
            <person name="Faurdal D."/>
            <person name="Vuksanovic O."/>
            <person name="Mourched A.-S."/>
            <person name="Charusanti P."/>
            <person name="Shaw S."/>
            <person name="Blin K."/>
            <person name="Weber T."/>
        </authorList>
    </citation>
    <scope>NUCLEOTIDE SEQUENCE</scope>
    <source>
        <strain evidence="2">NBC_00060</strain>
    </source>
</reference>
<feature type="transmembrane region" description="Helical" evidence="1">
    <location>
        <begin position="46"/>
        <end position="67"/>
    </location>
</feature>
<evidence type="ECO:0000256" key="1">
    <source>
        <dbReference type="SAM" id="Phobius"/>
    </source>
</evidence>
<feature type="transmembrane region" description="Helical" evidence="1">
    <location>
        <begin position="161"/>
        <end position="189"/>
    </location>
</feature>
<organism evidence="2">
    <name type="scientific">Streptomyces sp. NBC_00060</name>
    <dbReference type="NCBI Taxonomy" id="2975636"/>
    <lineage>
        <taxon>Bacteria</taxon>
        <taxon>Bacillati</taxon>
        <taxon>Actinomycetota</taxon>
        <taxon>Actinomycetes</taxon>
        <taxon>Kitasatosporales</taxon>
        <taxon>Streptomycetaceae</taxon>
        <taxon>Streptomyces</taxon>
    </lineage>
</organism>
<keyword evidence="1" id="KW-0812">Transmembrane</keyword>
<protein>
    <recommendedName>
        <fullName evidence="3">DUF4386 family protein</fullName>
    </recommendedName>
</protein>
<dbReference type="EMBL" id="CP108253">
    <property type="protein sequence ID" value="WTU44677.1"/>
    <property type="molecule type" value="Genomic_DNA"/>
</dbReference>
<feature type="transmembrane region" description="Helical" evidence="1">
    <location>
        <begin position="79"/>
        <end position="106"/>
    </location>
</feature>
<dbReference type="AlphaFoldDB" id="A0AAU2HAZ8"/>
<evidence type="ECO:0008006" key="3">
    <source>
        <dbReference type="Google" id="ProtNLM"/>
    </source>
</evidence>
<gene>
    <name evidence="2" type="ORF">OHV25_36345</name>
</gene>
<proteinExistence type="predicted"/>
<feature type="transmembrane region" description="Helical" evidence="1">
    <location>
        <begin position="129"/>
        <end position="149"/>
    </location>
</feature>
<keyword evidence="1" id="KW-1133">Transmembrane helix</keyword>